<protein>
    <submittedName>
        <fullName evidence="10">Catalase</fullName>
        <ecNumber evidence="10">1.11.1.6</ecNumber>
    </submittedName>
</protein>
<dbReference type="GO" id="GO:0004096">
    <property type="term" value="F:catalase activity"/>
    <property type="evidence" value="ECO:0007669"/>
    <property type="project" value="UniProtKB-EC"/>
</dbReference>
<dbReference type="PROSITE" id="PS00437">
    <property type="entry name" value="CATALASE_1"/>
    <property type="match status" value="1"/>
</dbReference>
<comment type="caution">
    <text evidence="10">The sequence shown here is derived from an EMBL/GenBank/DDBJ whole genome shotgun (WGS) entry which is preliminary data.</text>
</comment>
<evidence type="ECO:0000259" key="9">
    <source>
        <dbReference type="SMART" id="SM01060"/>
    </source>
</evidence>
<dbReference type="InterPro" id="IPR018028">
    <property type="entry name" value="Catalase"/>
</dbReference>
<dbReference type="InterPro" id="IPR011614">
    <property type="entry name" value="Catalase_core"/>
</dbReference>
<evidence type="ECO:0000256" key="8">
    <source>
        <dbReference type="SAM" id="MobiDB-lite"/>
    </source>
</evidence>
<dbReference type="RefSeq" id="WP_381228175.1">
    <property type="nucleotide sequence ID" value="NZ_JBHSIZ010000031.1"/>
</dbReference>
<evidence type="ECO:0000256" key="3">
    <source>
        <dbReference type="ARBA" id="ARBA00022617"/>
    </source>
</evidence>
<comment type="similarity">
    <text evidence="1">Belongs to the catalase family.</text>
</comment>
<keyword evidence="7" id="KW-0376">Hydrogen peroxide</keyword>
<evidence type="ECO:0000256" key="5">
    <source>
        <dbReference type="ARBA" id="ARBA00023002"/>
    </source>
</evidence>
<keyword evidence="3" id="KW-0349">Heme</keyword>
<dbReference type="PANTHER" id="PTHR11465:SF9">
    <property type="entry name" value="CATALASE"/>
    <property type="match status" value="1"/>
</dbReference>
<evidence type="ECO:0000256" key="4">
    <source>
        <dbReference type="ARBA" id="ARBA00022723"/>
    </source>
</evidence>
<feature type="non-terminal residue" evidence="10">
    <location>
        <position position="1"/>
    </location>
</feature>
<organism evidence="10 11">
    <name type="scientific">Streptomyces mauvecolor</name>
    <dbReference type="NCBI Taxonomy" id="58345"/>
    <lineage>
        <taxon>Bacteria</taxon>
        <taxon>Bacillati</taxon>
        <taxon>Actinomycetota</taxon>
        <taxon>Actinomycetes</taxon>
        <taxon>Kitasatosporales</taxon>
        <taxon>Streptomycetaceae</taxon>
        <taxon>Streptomyces</taxon>
    </lineage>
</organism>
<dbReference type="SUPFAM" id="SSF56634">
    <property type="entry name" value="Heme-dependent catalase-like"/>
    <property type="match status" value="1"/>
</dbReference>
<feature type="domain" description="Catalase core" evidence="9">
    <location>
        <begin position="3"/>
        <end position="200"/>
    </location>
</feature>
<sequence>TWDSSPGLKIQCRGVHDQGGGPKYHFKTDQGIEYFTQDEADQMASADTDYHTRDLFEHIRDGAYPSWTLHVQVMPYEDAAEYRFNPFDLTKVWPHSDYPLIEVGRMTLDRNPTDHHAEIEQAAFQPNNLVPGVGPSPDRMLLARLFSYADAHRHRIGGNYQQLPVNAPVVPVNTYSKDGAMAYRKTADPVYAPNSKGGPAADTGRYGNPPSWHTDGEITRSAYVSHAEDDDWGQPGTLVREVMDDAARDRLVDNVVGHLLNGVTEPVLRRAFEYWSNIDKSIGERIERGVRAKADEKDPKAAEQSNPARRDMQEKA</sequence>
<evidence type="ECO:0000256" key="7">
    <source>
        <dbReference type="ARBA" id="ARBA00023324"/>
    </source>
</evidence>
<accession>A0ABV9UR61</accession>
<evidence type="ECO:0000313" key="11">
    <source>
        <dbReference type="Proteomes" id="UP001595834"/>
    </source>
</evidence>
<keyword evidence="4" id="KW-0479">Metal-binding</keyword>
<dbReference type="Pfam" id="PF00199">
    <property type="entry name" value="Catalase"/>
    <property type="match status" value="1"/>
</dbReference>
<dbReference type="InterPro" id="IPR020835">
    <property type="entry name" value="Catalase_sf"/>
</dbReference>
<dbReference type="SMART" id="SM01060">
    <property type="entry name" value="Catalase"/>
    <property type="match status" value="1"/>
</dbReference>
<feature type="compositionally biased region" description="Basic and acidic residues" evidence="8">
    <location>
        <begin position="288"/>
        <end position="301"/>
    </location>
</feature>
<dbReference type="PROSITE" id="PS51402">
    <property type="entry name" value="CATALASE_3"/>
    <property type="match status" value="1"/>
</dbReference>
<evidence type="ECO:0000256" key="2">
    <source>
        <dbReference type="ARBA" id="ARBA00022559"/>
    </source>
</evidence>
<dbReference type="InterPro" id="IPR010582">
    <property type="entry name" value="Catalase_immune_responsive"/>
</dbReference>
<feature type="region of interest" description="Disordered" evidence="8">
    <location>
        <begin position="288"/>
        <end position="316"/>
    </location>
</feature>
<evidence type="ECO:0000256" key="6">
    <source>
        <dbReference type="ARBA" id="ARBA00023004"/>
    </source>
</evidence>
<dbReference type="Gene3D" id="2.40.180.10">
    <property type="entry name" value="Catalase core domain"/>
    <property type="match status" value="1"/>
</dbReference>
<gene>
    <name evidence="10" type="ORF">ACFPFX_25500</name>
</gene>
<evidence type="ECO:0000313" key="10">
    <source>
        <dbReference type="EMBL" id="MFC4959651.1"/>
    </source>
</evidence>
<keyword evidence="6" id="KW-0408">Iron</keyword>
<dbReference type="EMBL" id="JBHSIZ010000031">
    <property type="protein sequence ID" value="MFC4959651.1"/>
    <property type="molecule type" value="Genomic_DNA"/>
</dbReference>
<dbReference type="EC" id="1.11.1.6" evidence="10"/>
<reference evidence="11" key="1">
    <citation type="journal article" date="2019" name="Int. J. Syst. Evol. Microbiol.">
        <title>The Global Catalogue of Microorganisms (GCM) 10K type strain sequencing project: providing services to taxonomists for standard genome sequencing and annotation.</title>
        <authorList>
            <consortium name="The Broad Institute Genomics Platform"/>
            <consortium name="The Broad Institute Genome Sequencing Center for Infectious Disease"/>
            <person name="Wu L."/>
            <person name="Ma J."/>
        </authorList>
    </citation>
    <scope>NUCLEOTIDE SEQUENCE [LARGE SCALE GENOMIC DNA]</scope>
    <source>
        <strain evidence="11">CCM 7224</strain>
    </source>
</reference>
<dbReference type="InterPro" id="IPR002226">
    <property type="entry name" value="Catalase_haem_BS"/>
</dbReference>
<proteinExistence type="inferred from homology"/>
<dbReference type="Proteomes" id="UP001595834">
    <property type="component" value="Unassembled WGS sequence"/>
</dbReference>
<dbReference type="Pfam" id="PF06628">
    <property type="entry name" value="Catalase-rel"/>
    <property type="match status" value="1"/>
</dbReference>
<dbReference type="PANTHER" id="PTHR11465">
    <property type="entry name" value="CATALASE"/>
    <property type="match status" value="1"/>
</dbReference>
<keyword evidence="2 10" id="KW-0575">Peroxidase</keyword>
<evidence type="ECO:0000256" key="1">
    <source>
        <dbReference type="ARBA" id="ARBA00005329"/>
    </source>
</evidence>
<name>A0ABV9UR61_9ACTN</name>
<keyword evidence="5 10" id="KW-0560">Oxidoreductase</keyword>
<keyword evidence="11" id="KW-1185">Reference proteome</keyword>